<dbReference type="InterPro" id="IPR036864">
    <property type="entry name" value="Zn2-C6_fun-type_DNA-bd_sf"/>
</dbReference>
<dbReference type="AlphaFoldDB" id="A0AAD5SUT5"/>
<evidence type="ECO:0000256" key="3">
    <source>
        <dbReference type="ARBA" id="ARBA00023163"/>
    </source>
</evidence>
<dbReference type="PANTHER" id="PTHR31069">
    <property type="entry name" value="OLEATE-ACTIVATED TRANSCRIPTION FACTOR 1-RELATED"/>
    <property type="match status" value="1"/>
</dbReference>
<dbReference type="InterPro" id="IPR001138">
    <property type="entry name" value="Zn2Cys6_DnaBD"/>
</dbReference>
<gene>
    <name evidence="7" type="ORF">HK100_004110</name>
</gene>
<dbReference type="PANTHER" id="PTHR31069:SF12">
    <property type="entry name" value="TRANSCRIPTION FACTOR DOMAIN-CONTAINING PROTEIN"/>
    <property type="match status" value="1"/>
</dbReference>
<dbReference type="Proteomes" id="UP001211907">
    <property type="component" value="Unassembled WGS sequence"/>
</dbReference>
<proteinExistence type="predicted"/>
<dbReference type="SMART" id="SM00066">
    <property type="entry name" value="GAL4"/>
    <property type="match status" value="1"/>
</dbReference>
<dbReference type="PROSITE" id="PS00463">
    <property type="entry name" value="ZN2_CY6_FUNGAL_1"/>
    <property type="match status" value="1"/>
</dbReference>
<sequence length="241" mass="25975">MQKDENHDQQQLSGQIKIKGRGRAVPCGNCRLRRRACDLSRPSCGRCVEHNLECEWPAAAAVQATQNSKFTNSVNTTNVKNTAIAQTSTAASSSDSHCGIYSSGDIMAIENLVDQPVLSAAGILCIYASAVAEVAVDHHIAPYQQVFDDISATATALLPPPPPLTLLFGHEELRGGDVFKFTKRFSSSASTASSPSVDTHEQNPKKKILSISEDDDGRETKKLMLFCPNCDKSFKSHGGIL</sequence>
<dbReference type="Gene3D" id="4.10.240.10">
    <property type="entry name" value="Zn(2)-C6 fungal-type DNA-binding domain"/>
    <property type="match status" value="1"/>
</dbReference>
<keyword evidence="2" id="KW-0238">DNA-binding</keyword>
<evidence type="ECO:0000313" key="7">
    <source>
        <dbReference type="EMBL" id="KAJ3104063.1"/>
    </source>
</evidence>
<keyword evidence="8" id="KW-1185">Reference proteome</keyword>
<dbReference type="GO" id="GO:0000981">
    <property type="term" value="F:DNA-binding transcription factor activity, RNA polymerase II-specific"/>
    <property type="evidence" value="ECO:0007669"/>
    <property type="project" value="InterPro"/>
</dbReference>
<evidence type="ECO:0000259" key="6">
    <source>
        <dbReference type="PROSITE" id="PS50048"/>
    </source>
</evidence>
<keyword evidence="4" id="KW-0539">Nucleus</keyword>
<feature type="region of interest" description="Disordered" evidence="5">
    <location>
        <begin position="188"/>
        <end position="213"/>
    </location>
</feature>
<dbReference type="GO" id="GO:0005634">
    <property type="term" value="C:nucleus"/>
    <property type="evidence" value="ECO:0007669"/>
    <property type="project" value="TreeGrafter"/>
</dbReference>
<accession>A0AAD5SUT5</accession>
<dbReference type="SUPFAM" id="SSF57701">
    <property type="entry name" value="Zn2/Cys6 DNA-binding domain"/>
    <property type="match status" value="1"/>
</dbReference>
<dbReference type="PROSITE" id="PS50048">
    <property type="entry name" value="ZN2_CY6_FUNGAL_2"/>
    <property type="match status" value="1"/>
</dbReference>
<reference evidence="7" key="1">
    <citation type="submission" date="2020-05" db="EMBL/GenBank/DDBJ databases">
        <title>Phylogenomic resolution of chytrid fungi.</title>
        <authorList>
            <person name="Stajich J.E."/>
            <person name="Amses K."/>
            <person name="Simmons R."/>
            <person name="Seto K."/>
            <person name="Myers J."/>
            <person name="Bonds A."/>
            <person name="Quandt C.A."/>
            <person name="Barry K."/>
            <person name="Liu P."/>
            <person name="Grigoriev I."/>
            <person name="Longcore J.E."/>
            <person name="James T.Y."/>
        </authorList>
    </citation>
    <scope>NUCLEOTIDE SEQUENCE</scope>
    <source>
        <strain evidence="7">JEL0513</strain>
    </source>
</reference>
<dbReference type="EMBL" id="JADGJH010002075">
    <property type="protein sequence ID" value="KAJ3104063.1"/>
    <property type="molecule type" value="Genomic_DNA"/>
</dbReference>
<feature type="non-terminal residue" evidence="7">
    <location>
        <position position="241"/>
    </location>
</feature>
<dbReference type="GO" id="GO:0045944">
    <property type="term" value="P:positive regulation of transcription by RNA polymerase II"/>
    <property type="evidence" value="ECO:0007669"/>
    <property type="project" value="TreeGrafter"/>
</dbReference>
<protein>
    <recommendedName>
        <fullName evidence="6">Zn(2)-C6 fungal-type domain-containing protein</fullName>
    </recommendedName>
</protein>
<evidence type="ECO:0000256" key="2">
    <source>
        <dbReference type="ARBA" id="ARBA00023125"/>
    </source>
</evidence>
<evidence type="ECO:0000256" key="1">
    <source>
        <dbReference type="ARBA" id="ARBA00023015"/>
    </source>
</evidence>
<dbReference type="Pfam" id="PF00172">
    <property type="entry name" value="Zn_clus"/>
    <property type="match status" value="1"/>
</dbReference>
<dbReference type="GO" id="GO:0008270">
    <property type="term" value="F:zinc ion binding"/>
    <property type="evidence" value="ECO:0007669"/>
    <property type="project" value="InterPro"/>
</dbReference>
<dbReference type="GO" id="GO:0000978">
    <property type="term" value="F:RNA polymerase II cis-regulatory region sequence-specific DNA binding"/>
    <property type="evidence" value="ECO:0007669"/>
    <property type="project" value="TreeGrafter"/>
</dbReference>
<evidence type="ECO:0000256" key="5">
    <source>
        <dbReference type="SAM" id="MobiDB-lite"/>
    </source>
</evidence>
<name>A0AAD5SUT5_9FUNG</name>
<dbReference type="CDD" id="cd00067">
    <property type="entry name" value="GAL4"/>
    <property type="match status" value="1"/>
</dbReference>
<evidence type="ECO:0000256" key="4">
    <source>
        <dbReference type="ARBA" id="ARBA00023242"/>
    </source>
</evidence>
<evidence type="ECO:0000313" key="8">
    <source>
        <dbReference type="Proteomes" id="UP001211907"/>
    </source>
</evidence>
<feature type="domain" description="Zn(2)-C6 fungal-type" evidence="6">
    <location>
        <begin position="26"/>
        <end position="56"/>
    </location>
</feature>
<keyword evidence="1" id="KW-0805">Transcription regulation</keyword>
<organism evidence="7 8">
    <name type="scientific">Physocladia obscura</name>
    <dbReference type="NCBI Taxonomy" id="109957"/>
    <lineage>
        <taxon>Eukaryota</taxon>
        <taxon>Fungi</taxon>
        <taxon>Fungi incertae sedis</taxon>
        <taxon>Chytridiomycota</taxon>
        <taxon>Chytridiomycota incertae sedis</taxon>
        <taxon>Chytridiomycetes</taxon>
        <taxon>Chytridiales</taxon>
        <taxon>Chytriomycetaceae</taxon>
        <taxon>Physocladia</taxon>
    </lineage>
</organism>
<keyword evidence="3" id="KW-0804">Transcription</keyword>
<dbReference type="InterPro" id="IPR050675">
    <property type="entry name" value="OAF3"/>
</dbReference>
<comment type="caution">
    <text evidence="7">The sequence shown here is derived from an EMBL/GenBank/DDBJ whole genome shotgun (WGS) entry which is preliminary data.</text>
</comment>